<organism evidence="5 6">
    <name type="scientific">Pleomassaria siparia CBS 279.74</name>
    <dbReference type="NCBI Taxonomy" id="1314801"/>
    <lineage>
        <taxon>Eukaryota</taxon>
        <taxon>Fungi</taxon>
        <taxon>Dikarya</taxon>
        <taxon>Ascomycota</taxon>
        <taxon>Pezizomycotina</taxon>
        <taxon>Dothideomycetes</taxon>
        <taxon>Pleosporomycetidae</taxon>
        <taxon>Pleosporales</taxon>
        <taxon>Pleomassariaceae</taxon>
        <taxon>Pleomassaria</taxon>
    </lineage>
</organism>
<dbReference type="EMBL" id="MU005781">
    <property type="protein sequence ID" value="KAF2704832.1"/>
    <property type="molecule type" value="Genomic_DNA"/>
</dbReference>
<gene>
    <name evidence="5" type="ORF">K504DRAFT_362825</name>
</gene>
<feature type="non-terminal residue" evidence="5">
    <location>
        <position position="1"/>
    </location>
</feature>
<dbReference type="AlphaFoldDB" id="A0A6G1JX34"/>
<dbReference type="PRINTS" id="PR00771">
    <property type="entry name" value="ENTEROTOXINA"/>
</dbReference>
<keyword evidence="3" id="KW-0843">Virulence</keyword>
<dbReference type="SUPFAM" id="SSF56399">
    <property type="entry name" value="ADP-ribosylation"/>
    <property type="match status" value="1"/>
</dbReference>
<protein>
    <submittedName>
        <fullName evidence="5">ADP-ribosylation</fullName>
    </submittedName>
</protein>
<dbReference type="Proteomes" id="UP000799428">
    <property type="component" value="Unassembled WGS sequence"/>
</dbReference>
<dbReference type="GO" id="GO:0090729">
    <property type="term" value="F:toxin activity"/>
    <property type="evidence" value="ECO:0007669"/>
    <property type="project" value="UniProtKB-KW"/>
</dbReference>
<feature type="non-terminal residue" evidence="5">
    <location>
        <position position="188"/>
    </location>
</feature>
<keyword evidence="2" id="KW-0732">Signal</keyword>
<keyword evidence="1" id="KW-0800">Toxin</keyword>
<name>A0A6G1JX34_9PLEO</name>
<dbReference type="InterPro" id="IPR001144">
    <property type="entry name" value="Enterotoxin_A"/>
</dbReference>
<proteinExistence type="predicted"/>
<evidence type="ECO:0000256" key="3">
    <source>
        <dbReference type="ARBA" id="ARBA00023026"/>
    </source>
</evidence>
<sequence length="188" mass="21813">FDKRAVQWVYRADKRSPEQIDKAGGFWAKGYTSKSKARPDLSLFNHVGGSSDSFMSKDSDGYVSTSTSRTVTEGWIDQYLGYSGYVYKIAAYHNLIDCQGTLLEYNKHPQEKEYAAIRGIEWEQVYSYSHFTAYQDKKGKYSKQGSDHLNKYFDRKRYTGRSTGGIRYDLAGFPRKHRAWTLKPWKAY</sequence>
<evidence type="ECO:0000256" key="4">
    <source>
        <dbReference type="ARBA" id="ARBA00023157"/>
    </source>
</evidence>
<evidence type="ECO:0000313" key="5">
    <source>
        <dbReference type="EMBL" id="KAF2704832.1"/>
    </source>
</evidence>
<evidence type="ECO:0000313" key="6">
    <source>
        <dbReference type="Proteomes" id="UP000799428"/>
    </source>
</evidence>
<dbReference type="OrthoDB" id="3794605at2759"/>
<accession>A0A6G1JX34</accession>
<evidence type="ECO:0000256" key="2">
    <source>
        <dbReference type="ARBA" id="ARBA00022729"/>
    </source>
</evidence>
<keyword evidence="4" id="KW-1015">Disulfide bond</keyword>
<evidence type="ECO:0000256" key="1">
    <source>
        <dbReference type="ARBA" id="ARBA00022656"/>
    </source>
</evidence>
<dbReference type="Pfam" id="PF01375">
    <property type="entry name" value="Enterotoxin_a"/>
    <property type="match status" value="1"/>
</dbReference>
<keyword evidence="6" id="KW-1185">Reference proteome</keyword>
<dbReference type="Gene3D" id="3.90.210.10">
    <property type="entry name" value="Heat-Labile Enterotoxin, subunit A"/>
    <property type="match status" value="1"/>
</dbReference>
<reference evidence="5" key="1">
    <citation type="journal article" date="2020" name="Stud. Mycol.">
        <title>101 Dothideomycetes genomes: a test case for predicting lifestyles and emergence of pathogens.</title>
        <authorList>
            <person name="Haridas S."/>
            <person name="Albert R."/>
            <person name="Binder M."/>
            <person name="Bloem J."/>
            <person name="Labutti K."/>
            <person name="Salamov A."/>
            <person name="Andreopoulos B."/>
            <person name="Baker S."/>
            <person name="Barry K."/>
            <person name="Bills G."/>
            <person name="Bluhm B."/>
            <person name="Cannon C."/>
            <person name="Castanera R."/>
            <person name="Culley D."/>
            <person name="Daum C."/>
            <person name="Ezra D."/>
            <person name="Gonzalez J."/>
            <person name="Henrissat B."/>
            <person name="Kuo A."/>
            <person name="Liang C."/>
            <person name="Lipzen A."/>
            <person name="Lutzoni F."/>
            <person name="Magnuson J."/>
            <person name="Mondo S."/>
            <person name="Nolan M."/>
            <person name="Ohm R."/>
            <person name="Pangilinan J."/>
            <person name="Park H.-J."/>
            <person name="Ramirez L."/>
            <person name="Alfaro M."/>
            <person name="Sun H."/>
            <person name="Tritt A."/>
            <person name="Yoshinaga Y."/>
            <person name="Zwiers L.-H."/>
            <person name="Turgeon B."/>
            <person name="Goodwin S."/>
            <person name="Spatafora J."/>
            <person name="Crous P."/>
            <person name="Grigoriev I."/>
        </authorList>
    </citation>
    <scope>NUCLEOTIDE SEQUENCE</scope>
    <source>
        <strain evidence="5">CBS 279.74</strain>
    </source>
</reference>